<accession>A0ABY5U6Q5</accession>
<keyword evidence="2" id="KW-1185">Reference proteome</keyword>
<dbReference type="Proteomes" id="UP001058650">
    <property type="component" value="Plasmid unnamed"/>
</dbReference>
<organism evidence="1 2">
    <name type="scientific">Laceyella sacchari</name>
    <name type="common">Thermoactinomyces thalpophilus</name>
    <dbReference type="NCBI Taxonomy" id="37482"/>
    <lineage>
        <taxon>Bacteria</taxon>
        <taxon>Bacillati</taxon>
        <taxon>Bacillota</taxon>
        <taxon>Bacilli</taxon>
        <taxon>Bacillales</taxon>
        <taxon>Thermoactinomycetaceae</taxon>
        <taxon>Laceyella</taxon>
    </lineage>
</organism>
<name>A0ABY5U6Q5_LACSH</name>
<dbReference type="RefSeq" id="WP_259436805.1">
    <property type="nucleotide sequence ID" value="NZ_CP103867.1"/>
</dbReference>
<sequence>MVERVGFEKGKKSRNELSLPTLRFVVATDWIDKIGPKAFAAWLKFHTWVDRRDANREYDKIPYTLEDVAEKLGISKSTLKGLLLRKLC</sequence>
<geneLocation type="plasmid" evidence="1 2">
    <name>unnamed</name>
</geneLocation>
<dbReference type="EMBL" id="CP103867">
    <property type="protein sequence ID" value="UWE05311.1"/>
    <property type="molecule type" value="Genomic_DNA"/>
</dbReference>
<evidence type="ECO:0000313" key="1">
    <source>
        <dbReference type="EMBL" id="UWE05311.1"/>
    </source>
</evidence>
<protein>
    <submittedName>
        <fullName evidence="1">Uncharacterized protein</fullName>
    </submittedName>
</protein>
<reference evidence="1" key="1">
    <citation type="submission" date="2022-08" db="EMBL/GenBank/DDBJ databases">
        <title>The complete genome sequence of the thermophilic bacterium Laceyella sacchari FBKL4.010 reveals the basis for tetramethylpyrazine biosynthesis in Moutai-flavor Daqu.</title>
        <authorList>
            <person name="Li D."/>
            <person name="Huang W."/>
            <person name="Wang C."/>
            <person name="Qiu S."/>
        </authorList>
    </citation>
    <scope>NUCLEOTIDE SEQUENCE</scope>
    <source>
        <strain evidence="1">FBKL4.014</strain>
        <plasmid evidence="1">unnamed</plasmid>
    </source>
</reference>
<evidence type="ECO:0000313" key="2">
    <source>
        <dbReference type="Proteomes" id="UP001058650"/>
    </source>
</evidence>
<proteinExistence type="predicted"/>
<keyword evidence="1" id="KW-0614">Plasmid</keyword>
<gene>
    <name evidence="1" type="ORF">NYR52_16465</name>
</gene>